<evidence type="ECO:0000313" key="1">
    <source>
        <dbReference type="EMBL" id="MCD1294088.1"/>
    </source>
</evidence>
<evidence type="ECO:0000313" key="2">
    <source>
        <dbReference type="Proteomes" id="UP001320159"/>
    </source>
</evidence>
<dbReference type="EMBL" id="PGCK01000002">
    <property type="protein sequence ID" value="MCD1294088.1"/>
    <property type="molecule type" value="Genomic_DNA"/>
</dbReference>
<name>A0AAP2W595_9EURY</name>
<dbReference type="AlphaFoldDB" id="A0AAP2W595"/>
<dbReference type="Proteomes" id="UP001320159">
    <property type="component" value="Unassembled WGS sequence"/>
</dbReference>
<protein>
    <submittedName>
        <fullName evidence="1">Uncharacterized protein</fullName>
    </submittedName>
</protein>
<sequence length="302" mass="35274">MDGDNLFDNYVKHAFFLREWGIDGSGNSLLTREEYVSKAAELLNCKDLNNGVRIYSYIQNGTTVVYDPEANEWAEGTEDGQLKNFFKPDNTKKNFVRERVECEDLICSSPKDSIDDEPDAVKKMLDEYEQAIDELDRNFDNIGQANCRACTPLVRKRIFSFWFDYIFKKGVQLPELLERFESINKKMEEFEQKRGGDYRALLCSDLEHYASCYSGIVEYFFKPEPVCAEVENDLNIRDVLEILMMELSYDYDLSLMEESLAGFDTTLKEVFTCNKEDILKLCPCIEEEYLPGRFWWRHPSSL</sequence>
<organism evidence="1 2">
    <name type="scientific">Methanooceanicella nereidis</name>
    <dbReference type="NCBI Taxonomy" id="2052831"/>
    <lineage>
        <taxon>Archaea</taxon>
        <taxon>Methanobacteriati</taxon>
        <taxon>Methanobacteriota</taxon>
        <taxon>Stenosarchaea group</taxon>
        <taxon>Methanomicrobia</taxon>
        <taxon>Methanocellales</taxon>
        <taxon>Methanocellaceae</taxon>
        <taxon>Methanooceanicella</taxon>
    </lineage>
</organism>
<comment type="caution">
    <text evidence="1">The sequence shown here is derived from an EMBL/GenBank/DDBJ whole genome shotgun (WGS) entry which is preliminary data.</text>
</comment>
<gene>
    <name evidence="1" type="ORF">CUJ83_03650</name>
</gene>
<reference evidence="1 2" key="1">
    <citation type="submission" date="2017-11" db="EMBL/GenBank/DDBJ databases">
        <title>Isolation and Characterization of Family Methanocellaceae Species from Potential Methane Hydrate Area Offshore Southwestern Taiwan.</title>
        <authorList>
            <person name="Zhang W.-L."/>
            <person name="Chen W.-C."/>
            <person name="Lai M.-C."/>
            <person name="Chen S.-C."/>
        </authorList>
    </citation>
    <scope>NUCLEOTIDE SEQUENCE [LARGE SCALE GENOMIC DNA]</scope>
    <source>
        <strain evidence="1 2">CWC-04</strain>
    </source>
</reference>
<proteinExistence type="predicted"/>
<accession>A0AAP2W595</accession>
<keyword evidence="2" id="KW-1185">Reference proteome</keyword>
<dbReference type="RefSeq" id="WP_230740723.1">
    <property type="nucleotide sequence ID" value="NZ_PGCK01000002.1"/>
</dbReference>